<dbReference type="Pfam" id="PF08389">
    <property type="entry name" value="Xpo1"/>
    <property type="match status" value="1"/>
</dbReference>
<dbReference type="Pfam" id="PF24138">
    <property type="entry name" value="TPR_TNPO3_IPO13_2nd"/>
    <property type="match status" value="1"/>
</dbReference>
<dbReference type="EMBL" id="MPUK01000002">
    <property type="protein sequence ID" value="ONH68815.1"/>
    <property type="molecule type" value="Genomic_DNA"/>
</dbReference>
<dbReference type="FunFam" id="1.25.10.10:FF:000266">
    <property type="entry name" value="mRNA transport regulator MTR10"/>
    <property type="match status" value="1"/>
</dbReference>
<dbReference type="InterPro" id="IPR058537">
    <property type="entry name" value="TPR_TNPO3_IPO13_4th"/>
</dbReference>
<dbReference type="Pfam" id="PF24139">
    <property type="entry name" value="TPR_TNPO3_IPO13_4th"/>
    <property type="match status" value="1"/>
</dbReference>
<dbReference type="STRING" id="36022.A0A1V2LAZ7"/>
<reference evidence="3" key="1">
    <citation type="journal article" date="2017" name="Genome Announc.">
        <title>Genome sequences of Cyberlindnera fabianii 65, Pichia kudriavzevii 129, and Saccharomyces cerevisiae 131 isolated from fermented masau fruits in Zimbabwe.</title>
        <authorList>
            <person name="van Rijswijck I.M.H."/>
            <person name="Derks M.F.L."/>
            <person name="Abee T."/>
            <person name="de Ridder D."/>
            <person name="Smid E.J."/>
        </authorList>
    </citation>
    <scope>NUCLEOTIDE SEQUENCE [LARGE SCALE GENOMIC DNA]</scope>
    <source>
        <strain evidence="3">65</strain>
    </source>
</reference>
<dbReference type="GO" id="GO:0005634">
    <property type="term" value="C:nucleus"/>
    <property type="evidence" value="ECO:0007669"/>
    <property type="project" value="UniProtKB-ARBA"/>
</dbReference>
<accession>A0A1V2LAZ7</accession>
<dbReference type="VEuPathDB" id="FungiDB:BON22_1321"/>
<dbReference type="InterPro" id="IPR001494">
    <property type="entry name" value="Importin-beta_N"/>
</dbReference>
<dbReference type="PANTHER" id="PTHR12363">
    <property type="entry name" value="TRANSPORTIN 3 AND IMPORTIN 13"/>
    <property type="match status" value="1"/>
</dbReference>
<dbReference type="InterPro" id="IPR011989">
    <property type="entry name" value="ARM-like"/>
</dbReference>
<feature type="domain" description="Importin N-terminal" evidence="1">
    <location>
        <begin position="24"/>
        <end position="91"/>
    </location>
</feature>
<evidence type="ECO:0000313" key="3">
    <source>
        <dbReference type="Proteomes" id="UP000189513"/>
    </source>
</evidence>
<dbReference type="OMA" id="LECITSW"/>
<dbReference type="GO" id="GO:0006606">
    <property type="term" value="P:protein import into nucleus"/>
    <property type="evidence" value="ECO:0007669"/>
    <property type="project" value="TreeGrafter"/>
</dbReference>
<evidence type="ECO:0000259" key="1">
    <source>
        <dbReference type="PROSITE" id="PS50166"/>
    </source>
</evidence>
<dbReference type="SMART" id="SM00913">
    <property type="entry name" value="IBN_N"/>
    <property type="match status" value="1"/>
</dbReference>
<evidence type="ECO:0000313" key="2">
    <source>
        <dbReference type="EMBL" id="ONH68815.1"/>
    </source>
</evidence>
<dbReference type="InterPro" id="IPR057942">
    <property type="entry name" value="TPR_TNPO3_IPO13_3rd"/>
</dbReference>
<dbReference type="InterPro" id="IPR013598">
    <property type="entry name" value="Exportin-1/Importin-b-like"/>
</dbReference>
<dbReference type="InterPro" id="IPR051345">
    <property type="entry name" value="Importin_beta-like_NTR"/>
</dbReference>
<dbReference type="Proteomes" id="UP000189513">
    <property type="component" value="Unassembled WGS sequence"/>
</dbReference>
<dbReference type="AlphaFoldDB" id="A0A1V2LAZ7"/>
<dbReference type="PROSITE" id="PS50166">
    <property type="entry name" value="IMPORTIN_B_NT"/>
    <property type="match status" value="1"/>
</dbReference>
<dbReference type="Pfam" id="PF03810">
    <property type="entry name" value="IBN_N"/>
    <property type="match status" value="1"/>
</dbReference>
<organism evidence="2 3">
    <name type="scientific">Cyberlindnera fabianii</name>
    <name type="common">Yeast</name>
    <name type="synonym">Hansenula fabianii</name>
    <dbReference type="NCBI Taxonomy" id="36022"/>
    <lineage>
        <taxon>Eukaryota</taxon>
        <taxon>Fungi</taxon>
        <taxon>Dikarya</taxon>
        <taxon>Ascomycota</taxon>
        <taxon>Saccharomycotina</taxon>
        <taxon>Saccharomycetes</taxon>
        <taxon>Phaffomycetales</taxon>
        <taxon>Phaffomycetaceae</taxon>
        <taxon>Cyberlindnera</taxon>
    </lineage>
</organism>
<gene>
    <name evidence="2" type="ORF">BON22_1321</name>
</gene>
<protein>
    <submittedName>
        <fullName evidence="2">mRNA transport regulator MTR10</fullName>
    </submittedName>
</protein>
<dbReference type="GO" id="GO:0031267">
    <property type="term" value="F:small GTPase binding"/>
    <property type="evidence" value="ECO:0007669"/>
    <property type="project" value="InterPro"/>
</dbReference>
<dbReference type="GO" id="GO:0005737">
    <property type="term" value="C:cytoplasm"/>
    <property type="evidence" value="ECO:0007669"/>
    <property type="project" value="TreeGrafter"/>
</dbReference>
<dbReference type="Gene3D" id="1.25.10.10">
    <property type="entry name" value="Leucine-rich Repeat Variant"/>
    <property type="match status" value="1"/>
</dbReference>
<proteinExistence type="predicted"/>
<dbReference type="SUPFAM" id="SSF48371">
    <property type="entry name" value="ARM repeat"/>
    <property type="match status" value="1"/>
</dbReference>
<comment type="caution">
    <text evidence="2">The sequence shown here is derived from an EMBL/GenBank/DDBJ whole genome shotgun (WGS) entry which is preliminary data.</text>
</comment>
<dbReference type="PANTHER" id="PTHR12363:SF53">
    <property type="entry name" value="MRNA TRANSPORT REGULATOR MTR10"/>
    <property type="match status" value="1"/>
</dbReference>
<dbReference type="InterPro" id="IPR016024">
    <property type="entry name" value="ARM-type_fold"/>
</dbReference>
<name>A0A1V2LAZ7_CYBFA</name>
<sequence>MSNLTQIQEALAVMSSNSQDKQQALHFLEDFQKTPEAWNAVHTILSDQSSPLELRMFAAQTLRSKTTYDLHQIPQEQLAPLKDSIINFLIQYSTTSKLIRTQLCVSLSKFAIQYTTWPNALDEIMSKLQNNVPTLLEFLKVLPEESLDAKSTPLTDHEFRERINDLIVANVEKVLTLLSNFTQSSGNDSQAHALILDCLNSWIREIPVESLLQIEPLTNIIFQSLQDEESFDKAVECLCTIVNETQDIDNAQLIEALYQQIAQLRPLLKQYKDDPDVFGALTRLFVEAGEAWHVLIAKEPKKYLPLVEMLLECAAYDEDLEIVKYTFYFWYILKQMILPDRFAEAKEVLRPIYCQLINVMIRHLHYPNGSETDPLFSNKEEEEKFKDFRYDMGDVLKDCTAVVGAPVALSIPFEQIKTALQSPNAKWQDVEAPLFSLRAMAKEVSLKEDTIMPQIMELLVQLPENVKIRYAATLVLGRYTEWTSKHPEFLEKQLNYIINGFQASDPDIINAASHALMYFCHDCAKLLADYIEQLYSFYINILGSSIDKESLYEITDGIAHIIDKQDPNNIANATMMFIKPVMERLSKYAEAEGSEEVYTAIADEVEIVRYYFDVLRPRQFQAAEDPVANIAKEVYPLIATLIEKHGHSLKVSERCMKFTKTVIQTYALYLTDLLPTIVNLLVKGFQQTQFGCYLYVSGSVIREFGDEDTPDATRQAVWAFTYQQISTFLEVFKNTKPIEIPDLIEDFFRMMGDVLSFQIVSFVSSDILKSSFEIAVMSLDIEKFEPLVTTLHFLIDLVSWGFDSPPVSILNEIPPEVKQIVRTFVASNGGLLINALLQGLVFKFPSEAVLDASDLLGKTLRLAPSPEVSVQWLNAALDSFPAHTVSDQERNKLVQTVGNALASKDYRRIRMSVKDFVEWYSRKNVTPRFHN</sequence>
<dbReference type="Pfam" id="PF24140">
    <property type="entry name" value="TPR_TNPO3_IPO13_3rd"/>
    <property type="match status" value="1"/>
</dbReference>
<dbReference type="InterPro" id="IPR057941">
    <property type="entry name" value="TPR_TNPO3_IPO13_2nd"/>
</dbReference>
<keyword evidence="3" id="KW-1185">Reference proteome</keyword>